<evidence type="ECO:0000313" key="5">
    <source>
        <dbReference type="Proteomes" id="UP000236161"/>
    </source>
</evidence>
<comment type="similarity">
    <text evidence="1">Belongs to the PPR family. PCMP-H subfamily.</text>
</comment>
<keyword evidence="2" id="KW-0677">Repeat</keyword>
<protein>
    <submittedName>
        <fullName evidence="4">Pentatricopeptide repeat-containing protein</fullName>
        <ecNumber evidence="4">3.4.24.-</ecNumber>
    </submittedName>
</protein>
<proteinExistence type="inferred from homology"/>
<dbReference type="Pfam" id="PF20431">
    <property type="entry name" value="E_motif"/>
    <property type="match status" value="1"/>
</dbReference>
<feature type="repeat" description="PPR" evidence="3">
    <location>
        <begin position="61"/>
        <end position="95"/>
    </location>
</feature>
<organism evidence="4 5">
    <name type="scientific">Apostasia shenzhenica</name>
    <dbReference type="NCBI Taxonomy" id="1088818"/>
    <lineage>
        <taxon>Eukaryota</taxon>
        <taxon>Viridiplantae</taxon>
        <taxon>Streptophyta</taxon>
        <taxon>Embryophyta</taxon>
        <taxon>Tracheophyta</taxon>
        <taxon>Spermatophyta</taxon>
        <taxon>Magnoliopsida</taxon>
        <taxon>Liliopsida</taxon>
        <taxon>Asparagales</taxon>
        <taxon>Orchidaceae</taxon>
        <taxon>Apostasioideae</taxon>
        <taxon>Apostasia</taxon>
    </lineage>
</organism>
<dbReference type="FunFam" id="1.25.40.10:FF:000333">
    <property type="entry name" value="Pentatricopeptide repeat-containing protein"/>
    <property type="match status" value="1"/>
</dbReference>
<dbReference type="Pfam" id="PF01535">
    <property type="entry name" value="PPR"/>
    <property type="match status" value="6"/>
</dbReference>
<dbReference type="InterPro" id="IPR046960">
    <property type="entry name" value="PPR_At4g14850-like_plant"/>
</dbReference>
<dbReference type="AlphaFoldDB" id="A0A2I0BDL8"/>
<dbReference type="NCBIfam" id="TIGR00756">
    <property type="entry name" value="PPR"/>
    <property type="match status" value="4"/>
</dbReference>
<dbReference type="GO" id="GO:0016787">
    <property type="term" value="F:hydrolase activity"/>
    <property type="evidence" value="ECO:0007669"/>
    <property type="project" value="UniProtKB-KW"/>
</dbReference>
<evidence type="ECO:0000256" key="3">
    <source>
        <dbReference type="PROSITE-ProRule" id="PRU00708"/>
    </source>
</evidence>
<evidence type="ECO:0000313" key="4">
    <source>
        <dbReference type="EMBL" id="PKA65895.1"/>
    </source>
</evidence>
<dbReference type="InterPro" id="IPR046848">
    <property type="entry name" value="E_motif"/>
</dbReference>
<feature type="repeat" description="PPR" evidence="3">
    <location>
        <begin position="296"/>
        <end position="326"/>
    </location>
</feature>
<dbReference type="GO" id="GO:0009451">
    <property type="term" value="P:RNA modification"/>
    <property type="evidence" value="ECO:0007669"/>
    <property type="project" value="InterPro"/>
</dbReference>
<feature type="repeat" description="PPR" evidence="3">
    <location>
        <begin position="333"/>
        <end position="363"/>
    </location>
</feature>
<dbReference type="FunFam" id="1.25.40.10:FF:000470">
    <property type="entry name" value="Pentatricopeptide repeat-containing protein At5g66520"/>
    <property type="match status" value="1"/>
</dbReference>
<dbReference type="OrthoDB" id="1882346at2759"/>
<dbReference type="PANTHER" id="PTHR47926">
    <property type="entry name" value="PENTATRICOPEPTIDE REPEAT-CONTAINING PROTEIN"/>
    <property type="match status" value="1"/>
</dbReference>
<name>A0A2I0BDL8_9ASPA</name>
<keyword evidence="4" id="KW-0378">Hydrolase</keyword>
<dbReference type="PANTHER" id="PTHR47926:SF436">
    <property type="entry name" value="PENTATRICOPEPTIDE REPEAT-CONTAINING PROTEIN ELI1, CHLOROPLASTIC-LIKE ISOFORM X2"/>
    <property type="match status" value="1"/>
</dbReference>
<keyword evidence="5" id="KW-1185">Reference proteome</keyword>
<dbReference type="Proteomes" id="UP000236161">
    <property type="component" value="Unassembled WGS sequence"/>
</dbReference>
<feature type="repeat" description="PPR" evidence="3">
    <location>
        <begin position="163"/>
        <end position="193"/>
    </location>
</feature>
<gene>
    <name evidence="4" type="primary">PCMP-E75</name>
    <name evidence="4" type="ORF">AXF42_Ash010304</name>
</gene>
<accession>A0A2I0BDL8</accession>
<dbReference type="EMBL" id="KZ451888">
    <property type="protein sequence ID" value="PKA65895.1"/>
    <property type="molecule type" value="Genomic_DNA"/>
</dbReference>
<dbReference type="EC" id="3.4.24.-" evidence="4"/>
<dbReference type="PROSITE" id="PS51375">
    <property type="entry name" value="PPR"/>
    <property type="match status" value="5"/>
</dbReference>
<dbReference type="InterPro" id="IPR011990">
    <property type="entry name" value="TPR-like_helical_dom_sf"/>
</dbReference>
<dbReference type="InterPro" id="IPR002885">
    <property type="entry name" value="PPR_rpt"/>
</dbReference>
<evidence type="ECO:0000256" key="1">
    <source>
        <dbReference type="ARBA" id="ARBA00006643"/>
    </source>
</evidence>
<dbReference type="FunFam" id="1.25.40.10:FF:000184">
    <property type="entry name" value="Pentatricopeptide repeat-containing protein, chloroplastic"/>
    <property type="match status" value="1"/>
</dbReference>
<dbReference type="Pfam" id="PF13041">
    <property type="entry name" value="PPR_2"/>
    <property type="match status" value="2"/>
</dbReference>
<evidence type="ECO:0000256" key="2">
    <source>
        <dbReference type="ARBA" id="ARBA00022737"/>
    </source>
</evidence>
<dbReference type="Gene3D" id="1.25.40.10">
    <property type="entry name" value="Tetratricopeptide repeat domain"/>
    <property type="match status" value="3"/>
</dbReference>
<sequence>MLETQCSSMRELHQIHSQMIKTGLAKDPIAISRLLTFTTTAAPSADLDYARRLFNRTRHPTLFMWNTLIRAFSGSSNPSLAISLFREMLLSPTQPNGLTFPSLFKAYTHLGLSTNDGSQLHAMVLKLGLASDPFIHNSMLSMYACCGELAVASQLFDRCLGFDVVACNAMLLGLAKMGFIDESRHLFDEMPERTVVSWSSMISGYVRNRRNKEAFDLFHQMQRERVKPNEHIMVSLLAACSSLGALEHGKWIHSYIEENYGLAINPIMMTAIVDMYCKCGSIEEALEAFEIAPVKSLSSWNSMILGLATHGRGEQAIRLFRRLQYSTPGLRPDYVSFISILTACSHSGMIEEAFEYFKLMVKTYSIEPGIEHYGCLVDALGRAGLIEEARNLIARMPMEPDSIIWGSLLSACRIHRHVDIGNEAAGKVLELDPCDSGSYVISSNTYAIADDIDGATKLRWLMKEKRLRKEMGCSVIELEGEVHEFVASGVMHKSATEIFQALNSLLLNIRDAAEVNSDESLHDSQTNSIDEVP</sequence>
<dbReference type="GO" id="GO:0003723">
    <property type="term" value="F:RNA binding"/>
    <property type="evidence" value="ECO:0007669"/>
    <property type="project" value="InterPro"/>
</dbReference>
<feature type="repeat" description="PPR" evidence="3">
    <location>
        <begin position="194"/>
        <end position="228"/>
    </location>
</feature>
<reference evidence="4 5" key="1">
    <citation type="journal article" date="2017" name="Nature">
        <title>The Apostasia genome and the evolution of orchids.</title>
        <authorList>
            <person name="Zhang G.Q."/>
            <person name="Liu K.W."/>
            <person name="Li Z."/>
            <person name="Lohaus R."/>
            <person name="Hsiao Y.Y."/>
            <person name="Niu S.C."/>
            <person name="Wang J.Y."/>
            <person name="Lin Y.C."/>
            <person name="Xu Q."/>
            <person name="Chen L.J."/>
            <person name="Yoshida K."/>
            <person name="Fujiwara S."/>
            <person name="Wang Z.W."/>
            <person name="Zhang Y.Q."/>
            <person name="Mitsuda N."/>
            <person name="Wang M."/>
            <person name="Liu G.H."/>
            <person name="Pecoraro L."/>
            <person name="Huang H.X."/>
            <person name="Xiao X.J."/>
            <person name="Lin M."/>
            <person name="Wu X.Y."/>
            <person name="Wu W.L."/>
            <person name="Chen Y.Y."/>
            <person name="Chang S.B."/>
            <person name="Sakamoto S."/>
            <person name="Ohme-Takagi M."/>
            <person name="Yagi M."/>
            <person name="Zeng S.J."/>
            <person name="Shen C.Y."/>
            <person name="Yeh C.M."/>
            <person name="Luo Y.B."/>
            <person name="Tsai W.C."/>
            <person name="Van de Peer Y."/>
            <person name="Liu Z.J."/>
        </authorList>
    </citation>
    <scope>NUCLEOTIDE SEQUENCE [LARGE SCALE GENOMIC DNA]</scope>
    <source>
        <strain evidence="5">cv. Shenzhen</strain>
        <tissue evidence="4">Stem</tissue>
    </source>
</reference>